<sequence>MIVKQNSSSQDFIRKMTFERVTLNAPSTIVVSITRIQGPFPIKDVSQALHKLQLKHPLTRSKIMYDENDIAWFCDKKVPEIPCKIVPRESKTSWESYLRNEYQYPFEFSKGPLLRFIIIHSPQITEIIIFAHHTISDGISLLYLQRDFLEFISNLNTPINPINDLPIIEEKNLPITLKNKKILVKVANWLNSKWKQTKIRFSQEDYNELYSRFWQEPNNLTHWSLTPLQSERLIIWSKEHGLKVHSVLCTAFYAAQAKIEGQKTPYSTLIMPLSVRSRLKSPVGEVCGFYATAAMFSVKYRFNLSFLENAKIFQKRIHHEMHKGDPFKTLKFGLIYPTLIDALYFQKFGLFNNKIARMLVKLLKWDQITTGMMISNLGKAPIPKQYGNLYIDCIYAPSIITSRHEKYLGITTIGDQIHFIMTSRESMVSSDKVKQICEEAMIIIHNSYMFS</sequence>
<dbReference type="PANTHER" id="PTHR28037:SF1">
    <property type="entry name" value="ALCOHOL O-ACETYLTRANSFERASE 1-RELATED"/>
    <property type="match status" value="1"/>
</dbReference>
<dbReference type="GO" id="GO:0016746">
    <property type="term" value="F:acyltransferase activity"/>
    <property type="evidence" value="ECO:0007669"/>
    <property type="project" value="UniProtKB-KW"/>
</dbReference>
<evidence type="ECO:0000313" key="2">
    <source>
        <dbReference type="EMBL" id="QEE16196.1"/>
    </source>
</evidence>
<proteinExistence type="predicted"/>
<evidence type="ECO:0000259" key="1">
    <source>
        <dbReference type="Pfam" id="PF00668"/>
    </source>
</evidence>
<keyword evidence="2" id="KW-0808">Transferase</keyword>
<dbReference type="InterPro" id="IPR023213">
    <property type="entry name" value="CAT-like_dom_sf"/>
</dbReference>
<accession>A0A5B9DBY7</accession>
<dbReference type="Pfam" id="PF00668">
    <property type="entry name" value="Condensation"/>
    <property type="match status" value="1"/>
</dbReference>
<dbReference type="Gene3D" id="3.30.559.10">
    <property type="entry name" value="Chloramphenicol acetyltransferase-like domain"/>
    <property type="match status" value="1"/>
</dbReference>
<reference evidence="2" key="1">
    <citation type="journal article" date="2020" name="Nature">
        <title>Isolation of an archaeon at the prokaryote-eukaryote interface.</title>
        <authorList>
            <person name="Imachi H."/>
            <person name="Nobu M.K."/>
            <person name="Nakahara N."/>
            <person name="Morono Y."/>
            <person name="Ogawara M."/>
            <person name="Takaki Y."/>
            <person name="Takano Y."/>
            <person name="Uematsu K."/>
            <person name="Ikuta T."/>
            <person name="Ito M."/>
            <person name="Matsui Y."/>
            <person name="Miyazaki M."/>
            <person name="Murata K."/>
            <person name="Saito Y."/>
            <person name="Sakai S."/>
            <person name="Song C."/>
            <person name="Tasumi E."/>
            <person name="Yamanaka Y."/>
            <person name="Yamaguchi T."/>
            <person name="Kamagata Y."/>
            <person name="Tamaki H."/>
            <person name="Takai K."/>
        </authorList>
    </citation>
    <scope>NUCLEOTIDE SEQUENCE [LARGE SCALE GENOMIC DNA]</scope>
    <source>
        <strain evidence="2">MK-D1</strain>
    </source>
</reference>
<feature type="domain" description="Condensation" evidence="1">
    <location>
        <begin position="32"/>
        <end position="151"/>
    </location>
</feature>
<dbReference type="Gene3D" id="3.30.559.30">
    <property type="entry name" value="Nonribosomal peptide synthetase, condensation domain"/>
    <property type="match status" value="1"/>
</dbReference>
<dbReference type="PANTHER" id="PTHR28037">
    <property type="entry name" value="ALCOHOL O-ACETYLTRANSFERASE 1-RELATED"/>
    <property type="match status" value="1"/>
</dbReference>
<dbReference type="InterPro" id="IPR001242">
    <property type="entry name" value="Condensation_dom"/>
</dbReference>
<keyword evidence="2" id="KW-0012">Acyltransferase</keyword>
<dbReference type="InterPro" id="IPR052058">
    <property type="entry name" value="Alcohol_O-acetyltransferase"/>
</dbReference>
<dbReference type="OrthoDB" id="145544at2157"/>
<gene>
    <name evidence="2" type="ORF">DSAG12_02026</name>
</gene>
<dbReference type="EMBL" id="CP042905">
    <property type="protein sequence ID" value="QEE16196.1"/>
    <property type="molecule type" value="Genomic_DNA"/>
</dbReference>
<dbReference type="AlphaFoldDB" id="A0A5B9DBY7"/>
<protein>
    <submittedName>
        <fullName evidence="2">Acyltransferase PapA5</fullName>
    </submittedName>
</protein>
<name>A0A5B9DBY7_9ARCH</name>
<dbReference type="SUPFAM" id="SSF52777">
    <property type="entry name" value="CoA-dependent acyltransferases"/>
    <property type="match status" value="2"/>
</dbReference>
<organism evidence="2">
    <name type="scientific">Promethearchaeum syntrophicum</name>
    <dbReference type="NCBI Taxonomy" id="2594042"/>
    <lineage>
        <taxon>Archaea</taxon>
        <taxon>Promethearchaeati</taxon>
        <taxon>Promethearchaeota</taxon>
        <taxon>Promethearchaeia</taxon>
        <taxon>Promethearchaeales</taxon>
        <taxon>Promethearchaeaceae</taxon>
        <taxon>Promethearchaeum</taxon>
    </lineage>
</organism>